<dbReference type="PROSITE" id="PS51257">
    <property type="entry name" value="PROKAR_LIPOPROTEIN"/>
    <property type="match status" value="1"/>
</dbReference>
<name>A0A1D9LDD2_9NEIS</name>
<dbReference type="STRING" id="1108595.BKX93_04240"/>
<organism evidence="2 3">
    <name type="scientific">Chromobacterium vaccinii</name>
    <dbReference type="NCBI Taxonomy" id="1108595"/>
    <lineage>
        <taxon>Bacteria</taxon>
        <taxon>Pseudomonadati</taxon>
        <taxon>Pseudomonadota</taxon>
        <taxon>Betaproteobacteria</taxon>
        <taxon>Neisseriales</taxon>
        <taxon>Chromobacteriaceae</taxon>
        <taxon>Chromobacterium</taxon>
    </lineage>
</organism>
<evidence type="ECO:0000313" key="2">
    <source>
        <dbReference type="EMBL" id="AOZ49287.1"/>
    </source>
</evidence>
<proteinExistence type="predicted"/>
<evidence type="ECO:0000256" key="1">
    <source>
        <dbReference type="SAM" id="SignalP"/>
    </source>
</evidence>
<sequence length="116" mass="12192">MRRLLSFLALASASLPALAACPANAPGEPLHWAIAICQQRYETDEIESPKMQSCIFSTAKAHQVDPAKPSANTCAINLQLKKKWCAGLKKTGAADSADACVRSRDAVPEAVAQGGA</sequence>
<protein>
    <recommendedName>
        <fullName evidence="4">Secreted protein</fullName>
    </recommendedName>
</protein>
<dbReference type="AlphaFoldDB" id="A0A1D9LDD2"/>
<dbReference type="RefSeq" id="WP_046156981.1">
    <property type="nucleotide sequence ID" value="NZ_CP017707.1"/>
</dbReference>
<feature type="signal peptide" evidence="1">
    <location>
        <begin position="1"/>
        <end position="19"/>
    </location>
</feature>
<dbReference type="EMBL" id="CP017707">
    <property type="protein sequence ID" value="AOZ49287.1"/>
    <property type="molecule type" value="Genomic_DNA"/>
</dbReference>
<reference evidence="2 3" key="1">
    <citation type="submission" date="2016-10" db="EMBL/GenBank/DDBJ databases">
        <title>Chromobacterium muskegensis sp. nov., an insecticidal bacterium isolated from Sphagnum bogs.</title>
        <authorList>
            <person name="Sparks M.E."/>
            <person name="Blackburn M.B."/>
            <person name="Gundersen-Rindal D.E."/>
            <person name="Mitchell A."/>
            <person name="Farrar R."/>
            <person name="Kuhar D."/>
        </authorList>
    </citation>
    <scope>NUCLEOTIDE SEQUENCE [LARGE SCALE GENOMIC DNA]</scope>
    <source>
        <strain evidence="2 3">21-1</strain>
    </source>
</reference>
<keyword evidence="1" id="KW-0732">Signal</keyword>
<evidence type="ECO:0000313" key="3">
    <source>
        <dbReference type="Proteomes" id="UP000178776"/>
    </source>
</evidence>
<dbReference type="GeneID" id="68840419"/>
<gene>
    <name evidence="2" type="ORF">BKX93_04240</name>
</gene>
<feature type="chain" id="PRO_5009442982" description="Secreted protein" evidence="1">
    <location>
        <begin position="20"/>
        <end position="116"/>
    </location>
</feature>
<accession>A0A1D9LDD2</accession>
<dbReference type="KEGG" id="cvc:BKX93_04240"/>
<dbReference type="Proteomes" id="UP000178776">
    <property type="component" value="Chromosome"/>
</dbReference>
<evidence type="ECO:0008006" key="4">
    <source>
        <dbReference type="Google" id="ProtNLM"/>
    </source>
</evidence>